<dbReference type="InterPro" id="IPR022749">
    <property type="entry name" value="D12N6_MeTrfase_N"/>
</dbReference>
<dbReference type="GO" id="GO:0009307">
    <property type="term" value="P:DNA restriction-modification system"/>
    <property type="evidence" value="ECO:0007669"/>
    <property type="project" value="UniProtKB-KW"/>
</dbReference>
<sequence length="592" mass="68300">MTQNIQQLREEFKSKVARLNDYLWGAGLKDPVTRIQQISFLFFLKMMEEQDIAMEKEEKLTGHKHKSIFAGKNDKFRWSRWREKTGNILYKFVRDEVFPFIEDLHNGHTNIRQIFHGAKLLIPDEVTLKRTIEIIDTIEFSRLDTDIKGDLYESLLSSIESAGELGQFLTPRHIIRAIIEMVNPKIGETIFDPACGSAGFLITSYEWLKFKNSDPKNIEDRDGRKIGYGDKLNKEQWKFLTEKTFHGYDVDPEMVRLALMNLILHGIEGAHIRRKDTVAGAEDEEDLRRFDVVLTNPPFAGKVDRERIKPTLPVKSNKTQVLFLGYVINSLKPNGRAGIILPEGSLFGTNKDDKDIRRYLLENTKLEAVVSMPAGVFQPYAGVKTSFLVFKRKPSPKLDEKEQIWFFDMKGDGSSLSAAKKFGPQYKNDIPKLLELWSKDQAVTKPYSWFTAVKEIAENDYILSANTYSPYNGEEEISHRSQEEILREIESIKSNLEIKIGQISELDEETCKQLFQKYLQVEDKIRSGVQIIKPGQPYKITISSRDFDLSNELRNKLKGHLDLLSTEDLFKVYTDQSLGAEAREIIRDRRNK</sequence>
<evidence type="ECO:0000256" key="1">
    <source>
        <dbReference type="ARBA" id="ARBA00006594"/>
    </source>
</evidence>
<organism evidence="10 11">
    <name type="scientific">Candidatus Giovannonibacteria bacterium GW2011_GWA1_44_25</name>
    <dbReference type="NCBI Taxonomy" id="1618645"/>
    <lineage>
        <taxon>Bacteria</taxon>
        <taxon>Candidatus Giovannoniibacteriota</taxon>
    </lineage>
</organism>
<evidence type="ECO:0000313" key="11">
    <source>
        <dbReference type="Proteomes" id="UP000034087"/>
    </source>
</evidence>
<accession>A0A0G1IK41</accession>
<evidence type="ECO:0000256" key="7">
    <source>
        <dbReference type="ARBA" id="ARBA00047942"/>
    </source>
</evidence>
<evidence type="ECO:0000256" key="2">
    <source>
        <dbReference type="ARBA" id="ARBA00011900"/>
    </source>
</evidence>
<dbReference type="PANTHER" id="PTHR42933">
    <property type="entry name" value="SLR6095 PROTEIN"/>
    <property type="match status" value="1"/>
</dbReference>
<dbReference type="GO" id="GO:0032259">
    <property type="term" value="P:methylation"/>
    <property type="evidence" value="ECO:0007669"/>
    <property type="project" value="UniProtKB-KW"/>
</dbReference>
<dbReference type="Gene3D" id="1.20.1260.30">
    <property type="match status" value="1"/>
</dbReference>
<evidence type="ECO:0000256" key="5">
    <source>
        <dbReference type="ARBA" id="ARBA00022691"/>
    </source>
</evidence>
<dbReference type="InterPro" id="IPR003356">
    <property type="entry name" value="DNA_methylase_A-5"/>
</dbReference>
<dbReference type="CDD" id="cd02440">
    <property type="entry name" value="AdoMet_MTases"/>
    <property type="match status" value="1"/>
</dbReference>
<feature type="domain" description="DNA methylase adenine-specific" evidence="8">
    <location>
        <begin position="145"/>
        <end position="472"/>
    </location>
</feature>
<name>A0A0G1IK41_9BACT</name>
<dbReference type="PATRIC" id="fig|1618645.3.peg.805"/>
<dbReference type="Pfam" id="PF12161">
    <property type="entry name" value="HsdM_N"/>
    <property type="match status" value="1"/>
</dbReference>
<evidence type="ECO:0000313" key="10">
    <source>
        <dbReference type="EMBL" id="KKT59540.1"/>
    </source>
</evidence>
<dbReference type="AlphaFoldDB" id="A0A0G1IK41"/>
<dbReference type="InterPro" id="IPR029063">
    <property type="entry name" value="SAM-dependent_MTases_sf"/>
</dbReference>
<dbReference type="SUPFAM" id="SSF53335">
    <property type="entry name" value="S-adenosyl-L-methionine-dependent methyltransferases"/>
    <property type="match status" value="1"/>
</dbReference>
<reference evidence="10 11" key="1">
    <citation type="journal article" date="2015" name="Nature">
        <title>rRNA introns, odd ribosomes, and small enigmatic genomes across a large radiation of phyla.</title>
        <authorList>
            <person name="Brown C.T."/>
            <person name="Hug L.A."/>
            <person name="Thomas B.C."/>
            <person name="Sharon I."/>
            <person name="Castelle C.J."/>
            <person name="Singh A."/>
            <person name="Wilkins M.J."/>
            <person name="Williams K.H."/>
            <person name="Banfield J.F."/>
        </authorList>
    </citation>
    <scope>NUCLEOTIDE SEQUENCE [LARGE SCALE GENOMIC DNA]</scope>
</reference>
<dbReference type="Gene3D" id="3.40.50.150">
    <property type="entry name" value="Vaccinia Virus protein VP39"/>
    <property type="match status" value="1"/>
</dbReference>
<gene>
    <name evidence="10" type="ORF">UW53_C0011G0069</name>
</gene>
<evidence type="ECO:0000256" key="3">
    <source>
        <dbReference type="ARBA" id="ARBA00022603"/>
    </source>
</evidence>
<comment type="caution">
    <text evidence="10">The sequence shown here is derived from an EMBL/GenBank/DDBJ whole genome shotgun (WGS) entry which is preliminary data.</text>
</comment>
<dbReference type="EMBL" id="LCIR01000011">
    <property type="protein sequence ID" value="KKT59540.1"/>
    <property type="molecule type" value="Genomic_DNA"/>
</dbReference>
<keyword evidence="3 10" id="KW-0489">Methyltransferase</keyword>
<dbReference type="PROSITE" id="PS00092">
    <property type="entry name" value="N6_MTASE"/>
    <property type="match status" value="1"/>
</dbReference>
<evidence type="ECO:0000259" key="8">
    <source>
        <dbReference type="Pfam" id="PF02384"/>
    </source>
</evidence>
<proteinExistence type="inferred from homology"/>
<keyword evidence="5" id="KW-0949">S-adenosyl-L-methionine</keyword>
<dbReference type="InterPro" id="IPR051537">
    <property type="entry name" value="DNA_Adenine_Mtase"/>
</dbReference>
<evidence type="ECO:0000256" key="4">
    <source>
        <dbReference type="ARBA" id="ARBA00022679"/>
    </source>
</evidence>
<dbReference type="Pfam" id="PF02384">
    <property type="entry name" value="N6_Mtase"/>
    <property type="match status" value="1"/>
</dbReference>
<feature type="domain" description="N6 adenine-specific DNA methyltransferase N-terminal" evidence="9">
    <location>
        <begin position="13"/>
        <end position="132"/>
    </location>
</feature>
<evidence type="ECO:0000259" key="9">
    <source>
        <dbReference type="Pfam" id="PF12161"/>
    </source>
</evidence>
<protein>
    <recommendedName>
        <fullName evidence="2">site-specific DNA-methyltransferase (adenine-specific)</fullName>
        <ecNumber evidence="2">2.1.1.72</ecNumber>
    </recommendedName>
</protein>
<dbReference type="EC" id="2.1.1.72" evidence="2"/>
<dbReference type="PANTHER" id="PTHR42933:SF3">
    <property type="entry name" value="TYPE I RESTRICTION ENZYME MJAVIII METHYLASE SUBUNIT"/>
    <property type="match status" value="1"/>
</dbReference>
<dbReference type="InterPro" id="IPR038333">
    <property type="entry name" value="T1MK-like_N_sf"/>
</dbReference>
<dbReference type="GO" id="GO:0009007">
    <property type="term" value="F:site-specific DNA-methyltransferase (adenine-specific) activity"/>
    <property type="evidence" value="ECO:0007669"/>
    <property type="project" value="UniProtKB-EC"/>
</dbReference>
<keyword evidence="4" id="KW-0808">Transferase</keyword>
<dbReference type="Proteomes" id="UP000034087">
    <property type="component" value="Unassembled WGS sequence"/>
</dbReference>
<dbReference type="GO" id="GO:0003677">
    <property type="term" value="F:DNA binding"/>
    <property type="evidence" value="ECO:0007669"/>
    <property type="project" value="InterPro"/>
</dbReference>
<comment type="similarity">
    <text evidence="1">Belongs to the N(4)/N(6)-methyltransferase family.</text>
</comment>
<dbReference type="GO" id="GO:0008170">
    <property type="term" value="F:N-methyltransferase activity"/>
    <property type="evidence" value="ECO:0007669"/>
    <property type="project" value="InterPro"/>
</dbReference>
<comment type="catalytic activity">
    <reaction evidence="7">
        <text>a 2'-deoxyadenosine in DNA + S-adenosyl-L-methionine = an N(6)-methyl-2'-deoxyadenosine in DNA + S-adenosyl-L-homocysteine + H(+)</text>
        <dbReference type="Rhea" id="RHEA:15197"/>
        <dbReference type="Rhea" id="RHEA-COMP:12418"/>
        <dbReference type="Rhea" id="RHEA-COMP:12419"/>
        <dbReference type="ChEBI" id="CHEBI:15378"/>
        <dbReference type="ChEBI" id="CHEBI:57856"/>
        <dbReference type="ChEBI" id="CHEBI:59789"/>
        <dbReference type="ChEBI" id="CHEBI:90615"/>
        <dbReference type="ChEBI" id="CHEBI:90616"/>
        <dbReference type="EC" id="2.1.1.72"/>
    </reaction>
</comment>
<evidence type="ECO:0000256" key="6">
    <source>
        <dbReference type="ARBA" id="ARBA00022747"/>
    </source>
</evidence>
<keyword evidence="6" id="KW-0680">Restriction system</keyword>
<dbReference type="InterPro" id="IPR002052">
    <property type="entry name" value="DNA_methylase_N6_adenine_CS"/>
</dbReference>
<dbReference type="PRINTS" id="PR00507">
    <property type="entry name" value="N12N6MTFRASE"/>
</dbReference>